<gene>
    <name evidence="5" type="ORF">FUA23_03690</name>
</gene>
<keyword evidence="6" id="KW-1185">Reference proteome</keyword>
<comment type="similarity">
    <text evidence="1">Belongs to the acetyltransferase family.</text>
</comment>
<evidence type="ECO:0000259" key="4">
    <source>
        <dbReference type="PROSITE" id="PS51186"/>
    </source>
</evidence>
<accession>A0A5C7FI52</accession>
<keyword evidence="2 5" id="KW-0808">Transferase</keyword>
<dbReference type="InterPro" id="IPR051016">
    <property type="entry name" value="Diverse_Substrate_AcTransf"/>
</dbReference>
<dbReference type="PANTHER" id="PTHR10545:SF29">
    <property type="entry name" value="GH14572P-RELATED"/>
    <property type="match status" value="1"/>
</dbReference>
<dbReference type="OrthoDB" id="9805924at2"/>
<dbReference type="AlphaFoldDB" id="A0A5C7FI52"/>
<evidence type="ECO:0000313" key="6">
    <source>
        <dbReference type="Proteomes" id="UP000321907"/>
    </source>
</evidence>
<dbReference type="Pfam" id="PF00583">
    <property type="entry name" value="Acetyltransf_1"/>
    <property type="match status" value="1"/>
</dbReference>
<dbReference type="PANTHER" id="PTHR10545">
    <property type="entry name" value="DIAMINE N-ACETYLTRANSFERASE"/>
    <property type="match status" value="1"/>
</dbReference>
<evidence type="ECO:0000256" key="3">
    <source>
        <dbReference type="ARBA" id="ARBA00023315"/>
    </source>
</evidence>
<dbReference type="PROSITE" id="PS51186">
    <property type="entry name" value="GNAT"/>
    <property type="match status" value="1"/>
</dbReference>
<evidence type="ECO:0000313" key="5">
    <source>
        <dbReference type="EMBL" id="TXF90912.1"/>
    </source>
</evidence>
<organism evidence="5 6">
    <name type="scientific">Neolewinella aurantiaca</name>
    <dbReference type="NCBI Taxonomy" id="2602767"/>
    <lineage>
        <taxon>Bacteria</taxon>
        <taxon>Pseudomonadati</taxon>
        <taxon>Bacteroidota</taxon>
        <taxon>Saprospiria</taxon>
        <taxon>Saprospirales</taxon>
        <taxon>Lewinellaceae</taxon>
        <taxon>Neolewinella</taxon>
    </lineage>
</organism>
<dbReference type="InterPro" id="IPR000182">
    <property type="entry name" value="GNAT_dom"/>
</dbReference>
<name>A0A5C7FI52_9BACT</name>
<dbReference type="EMBL" id="VOXD01000004">
    <property type="protein sequence ID" value="TXF90912.1"/>
    <property type="molecule type" value="Genomic_DNA"/>
</dbReference>
<dbReference type="RefSeq" id="WP_147929370.1">
    <property type="nucleotide sequence ID" value="NZ_VOXD01000004.1"/>
</dbReference>
<feature type="domain" description="N-acetyltransferase" evidence="4">
    <location>
        <begin position="3"/>
        <end position="147"/>
    </location>
</feature>
<dbReference type="GO" id="GO:0008080">
    <property type="term" value="F:N-acetyltransferase activity"/>
    <property type="evidence" value="ECO:0007669"/>
    <property type="project" value="TreeGrafter"/>
</dbReference>
<protein>
    <submittedName>
        <fullName evidence="5">GNAT family N-acetyltransferase</fullName>
    </submittedName>
</protein>
<keyword evidence="3" id="KW-0012">Acyltransferase</keyword>
<dbReference type="SUPFAM" id="SSF55729">
    <property type="entry name" value="Acyl-CoA N-acyltransferases (Nat)"/>
    <property type="match status" value="1"/>
</dbReference>
<evidence type="ECO:0000256" key="1">
    <source>
        <dbReference type="ARBA" id="ARBA00008694"/>
    </source>
</evidence>
<sequence>MSVTIRQANVSDIPAIHNLVAELASHLGEADHFTSPIEQLERDFKDGFFQAILAEREGEVAGMALYCFVYSTWKGRMIYLEDFVISKRHRRQGIGQQLWDVLKERGRERNCAILKWQVVAEDEGAMRFYRKQDPVFEDQWLNGKVEL</sequence>
<comment type="caution">
    <text evidence="5">The sequence shown here is derived from an EMBL/GenBank/DDBJ whole genome shotgun (WGS) entry which is preliminary data.</text>
</comment>
<dbReference type="Gene3D" id="3.40.630.30">
    <property type="match status" value="1"/>
</dbReference>
<dbReference type="FunFam" id="3.40.630.30:FF:000064">
    <property type="entry name" value="GNAT family acetyltransferase"/>
    <property type="match status" value="1"/>
</dbReference>
<evidence type="ECO:0000256" key="2">
    <source>
        <dbReference type="ARBA" id="ARBA00022679"/>
    </source>
</evidence>
<proteinExistence type="inferred from homology"/>
<dbReference type="CDD" id="cd04301">
    <property type="entry name" value="NAT_SF"/>
    <property type="match status" value="1"/>
</dbReference>
<dbReference type="Proteomes" id="UP000321907">
    <property type="component" value="Unassembled WGS sequence"/>
</dbReference>
<reference evidence="5 6" key="1">
    <citation type="submission" date="2019-08" db="EMBL/GenBank/DDBJ databases">
        <title>Lewinella sp. strain SSH13 Genome sequencing and assembly.</title>
        <authorList>
            <person name="Kim I."/>
        </authorList>
    </citation>
    <scope>NUCLEOTIDE SEQUENCE [LARGE SCALE GENOMIC DNA]</scope>
    <source>
        <strain evidence="5 6">SSH13</strain>
    </source>
</reference>
<dbReference type="InterPro" id="IPR016181">
    <property type="entry name" value="Acyl_CoA_acyltransferase"/>
</dbReference>